<reference evidence="15 16" key="1">
    <citation type="submission" date="2023-08" db="EMBL/GenBank/DDBJ databases">
        <title>Oxalobacteraceae gen .nov., isolated from river sludge outside the plant.</title>
        <authorList>
            <person name="Zhao S.Y."/>
        </authorList>
    </citation>
    <scope>NUCLEOTIDE SEQUENCE [LARGE SCALE GENOMIC DNA]</scope>
    <source>
        <strain evidence="15 16">R-40</strain>
    </source>
</reference>
<evidence type="ECO:0000256" key="6">
    <source>
        <dbReference type="ARBA" id="ARBA00023077"/>
    </source>
</evidence>
<dbReference type="Gene3D" id="2.170.130.10">
    <property type="entry name" value="TonB-dependent receptor, plug domain"/>
    <property type="match status" value="1"/>
</dbReference>
<dbReference type="PROSITE" id="PS52016">
    <property type="entry name" value="TONB_DEPENDENT_REC_3"/>
    <property type="match status" value="1"/>
</dbReference>
<dbReference type="InterPro" id="IPR012910">
    <property type="entry name" value="Plug_dom"/>
</dbReference>
<evidence type="ECO:0000256" key="7">
    <source>
        <dbReference type="ARBA" id="ARBA00023136"/>
    </source>
</evidence>
<keyword evidence="16" id="KW-1185">Reference proteome</keyword>
<accession>A0ABU1BU07</accession>
<evidence type="ECO:0000256" key="2">
    <source>
        <dbReference type="ARBA" id="ARBA00009810"/>
    </source>
</evidence>
<evidence type="ECO:0000256" key="11">
    <source>
        <dbReference type="RuleBase" id="RU003357"/>
    </source>
</evidence>
<dbReference type="Pfam" id="PF00593">
    <property type="entry name" value="TonB_dep_Rec_b-barrel"/>
    <property type="match status" value="1"/>
</dbReference>
<evidence type="ECO:0000313" key="15">
    <source>
        <dbReference type="EMBL" id="MDQ9172329.1"/>
    </source>
</evidence>
<dbReference type="RefSeq" id="WP_338438364.1">
    <property type="nucleotide sequence ID" value="NZ_JAUYVH010000021.1"/>
</dbReference>
<proteinExistence type="inferred from homology"/>
<sequence length="708" mass="77291">MMRPPKHQSCRLALAWIVIPCAGMAALHACAQESDTLIASDGSIVQLEGIVVSAGRSEQRQFDAPASVNAVQLNSMGAISPLVGLPDALREIPGIQIRDRQNYAQDLQMSIRGFGARSTFGIRGVRILIDGIPATMPDGQGQASSINLSAAQRIEVLRGPLAQLYGNAAGGVVQVFTRDPPSFGAPGGFYATVGAGHDNQRQLGFGLDTATSAWGLTSDVSAYTSDGYREHSAVERRQLHAKLVSEAESGLKATAVFDSFDQPRAEDPLGLERADFERRPRYSIPLSREFNTRKSVQQNQAGLSLEQDLSAQNSLTARIYAGQRQLDQTLAFAGSAPTSSGGAIELDRDYGGAGLSWTHKTRINGLPLQWTAGIEADTLFETRRGFVNEGGSKGELRRYERDRAGNFDLFGQTQWAWHPQWSATAGLRFSRVRFSVDDRYITESSPDDSGTVRFRNTSPVAGLVWHASDAVNFYGNIGRGFETPTLAESAYRLGGTGPNLDLQPAVSLQHELGMKVREGRHALDIAYFGAQTRDEIVPLAVENGRSIYQNVDDLRRRGIEISLRSDWNAMRSHFSYTLLDARFGQAFQNARGERIDNGNRLPGVPMHSLSTGIEYNPFDALTAGLELLAESKTYVDDRNSDAAPGYLIMNASAAYVIKTTQSKLRLTARIDNLFDKSYAASVIVNEGNGRFFEPAPGRRLFVGLRTEF</sequence>
<comment type="caution">
    <text evidence="15">The sequence shown here is derived from an EMBL/GenBank/DDBJ whole genome shotgun (WGS) entry which is preliminary data.</text>
</comment>
<feature type="domain" description="TonB-dependent receptor-like beta-barrel" evidence="13">
    <location>
        <begin position="281"/>
        <end position="673"/>
    </location>
</feature>
<evidence type="ECO:0000256" key="10">
    <source>
        <dbReference type="PROSITE-ProRule" id="PRU01360"/>
    </source>
</evidence>
<evidence type="ECO:0000259" key="13">
    <source>
        <dbReference type="Pfam" id="PF00593"/>
    </source>
</evidence>
<dbReference type="InterPro" id="IPR000531">
    <property type="entry name" value="Beta-barrel_TonB"/>
</dbReference>
<evidence type="ECO:0000256" key="9">
    <source>
        <dbReference type="ARBA" id="ARBA00023237"/>
    </source>
</evidence>
<evidence type="ECO:0000256" key="12">
    <source>
        <dbReference type="SAM" id="SignalP"/>
    </source>
</evidence>
<comment type="similarity">
    <text evidence="2 10 11">Belongs to the TonB-dependent receptor family.</text>
</comment>
<comment type="subcellular location">
    <subcellularLocation>
        <location evidence="1 10">Cell outer membrane</location>
        <topology evidence="1 10">Multi-pass membrane protein</topology>
    </subcellularLocation>
</comment>
<keyword evidence="12" id="KW-0732">Signal</keyword>
<evidence type="ECO:0000256" key="1">
    <source>
        <dbReference type="ARBA" id="ARBA00004571"/>
    </source>
</evidence>
<organism evidence="15 16">
    <name type="scientific">Keguizhuia sedimenti</name>
    <dbReference type="NCBI Taxonomy" id="3064264"/>
    <lineage>
        <taxon>Bacteria</taxon>
        <taxon>Pseudomonadati</taxon>
        <taxon>Pseudomonadota</taxon>
        <taxon>Betaproteobacteria</taxon>
        <taxon>Burkholderiales</taxon>
        <taxon>Oxalobacteraceae</taxon>
        <taxon>Keguizhuia</taxon>
    </lineage>
</organism>
<dbReference type="InterPro" id="IPR039426">
    <property type="entry name" value="TonB-dep_rcpt-like"/>
</dbReference>
<dbReference type="InterPro" id="IPR037066">
    <property type="entry name" value="Plug_dom_sf"/>
</dbReference>
<feature type="signal peptide" evidence="12">
    <location>
        <begin position="1"/>
        <end position="31"/>
    </location>
</feature>
<dbReference type="Gene3D" id="2.40.170.20">
    <property type="entry name" value="TonB-dependent receptor, beta-barrel domain"/>
    <property type="match status" value="1"/>
</dbReference>
<keyword evidence="7 10" id="KW-0472">Membrane</keyword>
<keyword evidence="6 11" id="KW-0798">TonB box</keyword>
<dbReference type="SUPFAM" id="SSF56935">
    <property type="entry name" value="Porins"/>
    <property type="match status" value="1"/>
</dbReference>
<feature type="domain" description="TonB-dependent receptor plug" evidence="14">
    <location>
        <begin position="61"/>
        <end position="172"/>
    </location>
</feature>
<dbReference type="PANTHER" id="PTHR30069:SF28">
    <property type="entry name" value="TONB-DEPENDENT RECEPTOR YNCD-RELATED"/>
    <property type="match status" value="1"/>
</dbReference>
<evidence type="ECO:0000256" key="3">
    <source>
        <dbReference type="ARBA" id="ARBA00022448"/>
    </source>
</evidence>
<evidence type="ECO:0000256" key="8">
    <source>
        <dbReference type="ARBA" id="ARBA00023170"/>
    </source>
</evidence>
<evidence type="ECO:0000259" key="14">
    <source>
        <dbReference type="Pfam" id="PF07715"/>
    </source>
</evidence>
<keyword evidence="9 10" id="KW-0998">Cell outer membrane</keyword>
<dbReference type="EMBL" id="JAUYVH010000021">
    <property type="protein sequence ID" value="MDQ9172329.1"/>
    <property type="molecule type" value="Genomic_DNA"/>
</dbReference>
<keyword evidence="5 10" id="KW-0812">Transmembrane</keyword>
<protein>
    <submittedName>
        <fullName evidence="15">TonB-dependent receptor</fullName>
    </submittedName>
</protein>
<keyword evidence="4 10" id="KW-1134">Transmembrane beta strand</keyword>
<keyword evidence="3 10" id="KW-0813">Transport</keyword>
<gene>
    <name evidence="15" type="ORF">Q8A64_18135</name>
</gene>
<dbReference type="Pfam" id="PF07715">
    <property type="entry name" value="Plug"/>
    <property type="match status" value="1"/>
</dbReference>
<dbReference type="PANTHER" id="PTHR30069">
    <property type="entry name" value="TONB-DEPENDENT OUTER MEMBRANE RECEPTOR"/>
    <property type="match status" value="1"/>
</dbReference>
<feature type="chain" id="PRO_5046706754" evidence="12">
    <location>
        <begin position="32"/>
        <end position="708"/>
    </location>
</feature>
<keyword evidence="8 15" id="KW-0675">Receptor</keyword>
<name>A0ABU1BU07_9BURK</name>
<dbReference type="InterPro" id="IPR036942">
    <property type="entry name" value="Beta-barrel_TonB_sf"/>
</dbReference>
<evidence type="ECO:0000313" key="16">
    <source>
        <dbReference type="Proteomes" id="UP001225596"/>
    </source>
</evidence>
<dbReference type="Proteomes" id="UP001225596">
    <property type="component" value="Unassembled WGS sequence"/>
</dbReference>
<dbReference type="CDD" id="cd01347">
    <property type="entry name" value="ligand_gated_channel"/>
    <property type="match status" value="1"/>
</dbReference>
<evidence type="ECO:0000256" key="4">
    <source>
        <dbReference type="ARBA" id="ARBA00022452"/>
    </source>
</evidence>
<evidence type="ECO:0000256" key="5">
    <source>
        <dbReference type="ARBA" id="ARBA00022692"/>
    </source>
</evidence>